<proteinExistence type="predicted"/>
<dbReference type="Pfam" id="PF21227">
    <property type="entry name" value="Myb_DNA-binding_7"/>
    <property type="match status" value="1"/>
</dbReference>
<dbReference type="SUPFAM" id="SSF46689">
    <property type="entry name" value="Homeodomain-like"/>
    <property type="match status" value="1"/>
</dbReference>
<feature type="compositionally biased region" description="Polar residues" evidence="7">
    <location>
        <begin position="247"/>
        <end position="256"/>
    </location>
</feature>
<dbReference type="GO" id="GO:0003712">
    <property type="term" value="F:transcription coregulator activity"/>
    <property type="evidence" value="ECO:0007669"/>
    <property type="project" value="TreeGrafter"/>
</dbReference>
<feature type="compositionally biased region" description="Polar residues" evidence="7">
    <location>
        <begin position="1826"/>
        <end position="1842"/>
    </location>
</feature>
<evidence type="ECO:0000256" key="3">
    <source>
        <dbReference type="ARBA" id="ARBA00023163"/>
    </source>
</evidence>
<dbReference type="Gene3D" id="1.10.10.60">
    <property type="entry name" value="Homeodomain-like"/>
    <property type="match status" value="1"/>
</dbReference>
<dbReference type="PANTHER" id="PTHR16088">
    <property type="entry name" value="YY1 ASSOCIATED PROTEIN-RELATED"/>
    <property type="match status" value="1"/>
</dbReference>
<evidence type="ECO:0000256" key="4">
    <source>
        <dbReference type="ARBA" id="ARBA00023242"/>
    </source>
</evidence>
<feature type="compositionally biased region" description="Polar residues" evidence="7">
    <location>
        <begin position="529"/>
        <end position="538"/>
    </location>
</feature>
<feature type="region of interest" description="Disordered" evidence="7">
    <location>
        <begin position="223"/>
        <end position="379"/>
    </location>
</feature>
<feature type="compositionally biased region" description="Basic and acidic residues" evidence="7">
    <location>
        <begin position="502"/>
        <end position="513"/>
    </location>
</feature>
<protein>
    <recommendedName>
        <fullName evidence="10">GON-4-like protein</fullName>
    </recommendedName>
</protein>
<keyword evidence="9" id="KW-1185">Reference proteome</keyword>
<sequence>MSMPFFVGIVMSETSKRKRERFSTSACEDEHEEEQPPKRTKQECDGDISEGVTAVPEKPPTESPSQASSDINDHVVSDSRPAKAEHGDGSLLVQTQAQTQDTEVAGQCAVSHTGSAEPQDEPLHKLEDDDSVPRDQTDTGEKDSGEGIARAKPSTASDLLESDSQKSTIDQKHAGTIQCENNSVKSFQSEEEESELADLKNATSMPALDSVDMEAAQALTFLKQSASPMKSSNASSLTHKDEKSHPTIKSSTSVYTGSIRRKGFTKNSLAKHHLQKSVMKKLTPARSSADTDSDSQQESSSSVSPQRMVIDLQPTRKSARQAAQEDKVKPWSTMMKRGKKVKLEKRFPKREDGEEGQEETKKKRGRKKGSKGPSLDEAEVQLAKEACDVLEKSLEENAAKNNLSVVNVKNILHHVITNEHVLAMVRNTMEDDSTEDKPNSSDPSGSRPVVFEPKMTRAKLKEVSEKSGKVPFVWPVSPVKKPKPQFTDLNFSDSDDDDDDEYKPSQEDLLKEESDYESTASFGSPCPSTPRSSLNTSFLEDLEEEEMEEETEEPPSSPSETPMPSTSTSSPAKGTHIRAVAMPMGPPLPRSRNERLKEDAKFLKQLDELDQEIERSEDTIAHRTRSKFPIDKPLEEIEASFIAPDITEDMFDTWEDAFEDNEEWVRWLAGLYHGPKLDPEVSDTGEDDQNDPEYNFLAEEEAVDEEDFRNDKTVRISKKEVNELLDELIDAYENEDWAADFDMRLFDKPPQPTLSEMITAQRQAITPKEGPHKSKKIVQQQQQQPQQQLMLFTADERCQLQQQMQQHVQLLAQIHVLSRGKDSLEPHMNQAKLFLSELDMLAGRSEATFRGPFTGTGNQQLTYPTSAFRPCNLADALQITVQEVTVTEKELASINSNEKPILPKVKTKSNDKPSSSKVKASCVYSSPTEGAQRIIAHSSVFMFSELLPVCSLTDKPLEKTIFEKSEDILIVLGLMQYPACKDRQTQCRMICQNMLPIKTSQQVLVHVKNVCSKRHANVIKDWRKGGLKPTLTPTCTPVLPGSEKAPVDNFQLYDKRPEWLKKHMSAFYPKRLAPLTPAIQQEKPQNQESGRITPVSAPQVKETVSKVKQHTPSFSKLDPVSPSLGSEGQLRIRTLFPTKIAPKVSNSANAPKEVSQPSVLVITPQQGVISTMGGATVQIITSSAGGFTQVISQPSATHALTNPTADTKINPTSATNVNSPDCHSVTPTSTPDTSPKAASTSISPSGIAALQNFQPVKSECVSHIGKGDNQPGKERKGREGKSRQISSKAQVEKPASHAVDSKPSNLITKPTLIDEKSSTGNSTVKTTKDSENKNFADSDNSPPSVKKLTPSSTKSSPTPSIKSPSANEPATMKENSPVLEEEEDVNILKETSSPPSRSKSSTPDSLIDDEGAEEDNLEDAVASPGENILENADSNSQEVSDAEGLPITHLRAGDGITDATDIEKASILTTKMAAKRMKTKLRRDLESTVVLLDSDIVSKDPKREEREMSFSRAYLDKVKERFSADPERYVDFLGIFNSFSQAPEIPADEVYQKICQALEGHPDLIEDFTAFLPTDIALECGVLMENLEFAKARIFLRQVEVHFQKNPSQFQKVLSTIMEWGSNDDRTNNDLKESILPLLKGQPHLEQEFSLLFPDERPPDNYMMDFEEIIMDDDKDKEYDSFEEIEIPDSDEEIPITKSRVGRPPNKPVSSTQGSSGPRPSTLHRLLPKAALLKGRLPSILKSPARKKSASGSKSQPLDPWQELNTHLQCGTQGCNCSCHEKSHDTWVQRKVRHCAYCSARVTRKELISSLRGFTMGSKRRAHLLTGSQQPGTSEDSTQSLNPKRGSGRNPSGRKTQKVHWASTEDAEQDAEEEVEEEEEEGTYNDAVAHLSVMCDNLADYLNENPSEEDEEDGEDGKETDVDDDDVNEDDVNDDDEDDDVEDGQDDDEFEDLDDEDDQDDKEDDDDVDDDDDDDDGVDDAPVTSEESRGVEGATPESTVSPITSQGSHDSCQSGGSSESKPSPQPEVSAPSSQTTLLGSGVILEGNGSRANSPVTYDEDDQSTEDHMRQLKERLAEEKTEDGEGSNPPSVKNLMCEETLPDSPVRHFSTVGKHEKIDASVQETKPNKTDPKKTLLPEIVSTVPATQDSNRVGDTEKGQRSLPRKPAKTIRRVQTVRLTHSPKVPFGKSERVPLFESLAKLRSSPVQSPVASSSELAEGNLEENATGSIKVQYDGQAVKAVSVSVQKHDVPEKLADDATEAAKSSSQEGVSGDESSRSTKSPISKDLRSDSGKAGGTLLLSAANVDRKDGAVIVWTRDADRLLLQWCRDKGATQEVFEEVAETLGDKTSKQVGDRFATLMKLFQSASQSDDDESSEDDSENCEDEASGDEDKQESDAHDTDDKG</sequence>
<dbReference type="PROSITE" id="PS51477">
    <property type="entry name" value="PAH"/>
    <property type="match status" value="1"/>
</dbReference>
<dbReference type="OMA" id="HRNYKDC"/>
<dbReference type="SUPFAM" id="SSF47762">
    <property type="entry name" value="PAH2 domain"/>
    <property type="match status" value="2"/>
</dbReference>
<feature type="compositionally biased region" description="Basic and acidic residues" evidence="7">
    <location>
        <begin position="34"/>
        <end position="44"/>
    </location>
</feature>
<name>A0A914B8F9_PATMI</name>
<feature type="region of interest" description="Disordered" evidence="7">
    <location>
        <begin position="1825"/>
        <end position="1884"/>
    </location>
</feature>
<feature type="region of interest" description="Disordered" evidence="7">
    <location>
        <begin position="2247"/>
        <end position="2295"/>
    </location>
</feature>
<dbReference type="CTD" id="54856"/>
<feature type="compositionally biased region" description="Acidic residues" evidence="7">
    <location>
        <begin position="2369"/>
        <end position="2393"/>
    </location>
</feature>
<feature type="region of interest" description="Disordered" evidence="7">
    <location>
        <begin position="1684"/>
        <end position="1723"/>
    </location>
</feature>
<feature type="region of interest" description="Disordered" evidence="7">
    <location>
        <begin position="1741"/>
        <end position="1760"/>
    </location>
</feature>
<feature type="region of interest" description="Disordered" evidence="7">
    <location>
        <begin position="1903"/>
        <end position="2168"/>
    </location>
</feature>
<feature type="compositionally biased region" description="Low complexity" evidence="7">
    <location>
        <begin position="1341"/>
        <end position="1365"/>
    </location>
</feature>
<feature type="compositionally biased region" description="Basic and acidic residues" evidence="7">
    <location>
        <begin position="2394"/>
        <end position="2404"/>
    </location>
</feature>
<organism evidence="8 9">
    <name type="scientific">Patiria miniata</name>
    <name type="common">Bat star</name>
    <name type="synonym">Asterina miniata</name>
    <dbReference type="NCBI Taxonomy" id="46514"/>
    <lineage>
        <taxon>Eukaryota</taxon>
        <taxon>Metazoa</taxon>
        <taxon>Echinodermata</taxon>
        <taxon>Eleutherozoa</taxon>
        <taxon>Asterozoa</taxon>
        <taxon>Asteroidea</taxon>
        <taxon>Valvatacea</taxon>
        <taxon>Valvatida</taxon>
        <taxon>Asterinidae</taxon>
        <taxon>Patiria</taxon>
    </lineage>
</organism>
<feature type="compositionally biased region" description="Low complexity" evidence="7">
    <location>
        <begin position="1392"/>
        <end position="1405"/>
    </location>
</feature>
<evidence type="ECO:0000256" key="7">
    <source>
        <dbReference type="SAM" id="MobiDB-lite"/>
    </source>
</evidence>
<feature type="compositionally biased region" description="Basic and acidic residues" evidence="7">
    <location>
        <begin position="121"/>
        <end position="145"/>
    </location>
</feature>
<feature type="compositionally biased region" description="Basic and acidic residues" evidence="7">
    <location>
        <begin position="1326"/>
        <end position="1336"/>
    </location>
</feature>
<feature type="compositionally biased region" description="Acidic residues" evidence="7">
    <location>
        <begin position="1865"/>
        <end position="1883"/>
    </location>
</feature>
<evidence type="ECO:0000313" key="8">
    <source>
        <dbReference type="EnsemblMetazoa" id="XP_038071707.1"/>
    </source>
</evidence>
<comment type="subcellular location">
    <subcellularLocation>
        <location evidence="1 5">Nucleus</location>
    </subcellularLocation>
</comment>
<feature type="coiled-coil region" evidence="6">
    <location>
        <begin position="599"/>
        <end position="626"/>
    </location>
</feature>
<feature type="compositionally biased region" description="Low complexity" evidence="7">
    <location>
        <begin position="469"/>
        <end position="479"/>
    </location>
</feature>
<feature type="region of interest" description="Disordered" evidence="7">
    <location>
        <begin position="1261"/>
        <end position="1419"/>
    </location>
</feature>
<evidence type="ECO:0000256" key="6">
    <source>
        <dbReference type="SAM" id="Coils"/>
    </source>
</evidence>
<feature type="compositionally biased region" description="Basic and acidic residues" evidence="7">
    <location>
        <begin position="1271"/>
        <end position="1282"/>
    </location>
</feature>
<feature type="compositionally biased region" description="Acidic residues" evidence="7">
    <location>
        <begin position="1906"/>
        <end position="1979"/>
    </location>
</feature>
<feature type="compositionally biased region" description="Low complexity" evidence="7">
    <location>
        <begin position="1224"/>
        <end position="1241"/>
    </location>
</feature>
<feature type="compositionally biased region" description="Basic and acidic residues" evidence="7">
    <location>
        <begin position="2247"/>
        <end position="2256"/>
    </location>
</feature>
<feature type="region of interest" description="Disordered" evidence="7">
    <location>
        <begin position="430"/>
        <end position="596"/>
    </location>
</feature>
<feature type="compositionally biased region" description="Low complexity" evidence="7">
    <location>
        <begin position="225"/>
        <end position="236"/>
    </location>
</feature>
<keyword evidence="4 5" id="KW-0539">Nucleus</keyword>
<evidence type="ECO:0000256" key="5">
    <source>
        <dbReference type="PROSITE-ProRule" id="PRU00810"/>
    </source>
</evidence>
<feature type="compositionally biased region" description="Polar residues" evidence="7">
    <location>
        <begin position="1708"/>
        <end position="1719"/>
    </location>
</feature>
<feature type="compositionally biased region" description="Polar residues" evidence="7">
    <location>
        <begin position="178"/>
        <end position="187"/>
    </location>
</feature>
<feature type="compositionally biased region" description="Acidic residues" evidence="7">
    <location>
        <begin position="1406"/>
        <end position="1418"/>
    </location>
</feature>
<dbReference type="InterPro" id="IPR036600">
    <property type="entry name" value="PAH_sf"/>
</dbReference>
<feature type="compositionally biased region" description="Acidic residues" evidence="7">
    <location>
        <begin position="540"/>
        <end position="553"/>
    </location>
</feature>
<feature type="compositionally biased region" description="Polar residues" evidence="7">
    <location>
        <begin position="1198"/>
        <end position="1221"/>
    </location>
</feature>
<keyword evidence="3" id="KW-0804">Transcription</keyword>
<feature type="compositionally biased region" description="Basic residues" evidence="7">
    <location>
        <begin position="259"/>
        <end position="279"/>
    </location>
</feature>
<feature type="compositionally biased region" description="Acidic residues" evidence="7">
    <location>
        <begin position="1684"/>
        <end position="1694"/>
    </location>
</feature>
<dbReference type="InterPro" id="IPR009057">
    <property type="entry name" value="Homeodomain-like_sf"/>
</dbReference>
<reference evidence="8" key="1">
    <citation type="submission" date="2022-11" db="UniProtKB">
        <authorList>
            <consortium name="EnsemblMetazoa"/>
        </authorList>
    </citation>
    <scope>IDENTIFICATION</scope>
</reference>
<feature type="compositionally biased region" description="Low complexity" evidence="7">
    <location>
        <begin position="2203"/>
        <end position="2214"/>
    </location>
</feature>
<dbReference type="EnsemblMetazoa" id="XM_038215779.1">
    <property type="protein sequence ID" value="XP_038071707.1"/>
    <property type="gene ID" value="LOC119740460"/>
</dbReference>
<evidence type="ECO:0000313" key="9">
    <source>
        <dbReference type="Proteomes" id="UP000887568"/>
    </source>
</evidence>
<dbReference type="PANTHER" id="PTHR16088:SF3">
    <property type="entry name" value="GON-4-LIKE PROTEIN"/>
    <property type="match status" value="1"/>
</dbReference>
<accession>A0A914B8F9</accession>
<feature type="region of interest" description="Disordered" evidence="7">
    <location>
        <begin position="1198"/>
        <end position="1242"/>
    </location>
</feature>
<feature type="compositionally biased region" description="Basic and acidic residues" evidence="7">
    <location>
        <begin position="459"/>
        <end position="468"/>
    </location>
</feature>
<feature type="compositionally biased region" description="Basic and acidic residues" evidence="7">
    <location>
        <begin position="71"/>
        <end position="88"/>
    </location>
</feature>
<feature type="region of interest" description="Disordered" evidence="7">
    <location>
        <begin position="2363"/>
        <end position="2404"/>
    </location>
</feature>
<dbReference type="Proteomes" id="UP000887568">
    <property type="component" value="Unplaced"/>
</dbReference>
<dbReference type="GeneID" id="119740460"/>
<evidence type="ECO:0000256" key="1">
    <source>
        <dbReference type="ARBA" id="ARBA00004123"/>
    </source>
</evidence>
<feature type="compositionally biased region" description="Low complexity" evidence="7">
    <location>
        <begin position="287"/>
        <end position="306"/>
    </location>
</feature>
<dbReference type="InterPro" id="IPR003822">
    <property type="entry name" value="PAH"/>
</dbReference>
<dbReference type="GO" id="GO:0005634">
    <property type="term" value="C:nucleus"/>
    <property type="evidence" value="ECO:0007669"/>
    <property type="project" value="UniProtKB-SubCell"/>
</dbReference>
<feature type="region of interest" description="Disordered" evidence="7">
    <location>
        <begin position="2200"/>
        <end position="2219"/>
    </location>
</feature>
<feature type="compositionally biased region" description="Low complexity" evidence="7">
    <location>
        <begin position="558"/>
        <end position="571"/>
    </location>
</feature>
<dbReference type="Pfam" id="PF02671">
    <property type="entry name" value="PAH"/>
    <property type="match status" value="1"/>
</dbReference>
<feature type="compositionally biased region" description="Basic and acidic residues" evidence="7">
    <location>
        <begin position="2125"/>
        <end position="2135"/>
    </location>
</feature>
<dbReference type="RefSeq" id="XP_038071707.1">
    <property type="nucleotide sequence ID" value="XM_038215779.1"/>
</dbReference>
<dbReference type="OrthoDB" id="10067378at2759"/>
<keyword evidence="6" id="KW-0175">Coiled coil</keyword>
<dbReference type="InterPro" id="IPR052435">
    <property type="entry name" value="YY1-Transcr_Regul"/>
</dbReference>
<keyword evidence="2" id="KW-0805">Transcription regulation</keyword>
<dbReference type="GO" id="GO:0006355">
    <property type="term" value="P:regulation of DNA-templated transcription"/>
    <property type="evidence" value="ECO:0007669"/>
    <property type="project" value="InterPro"/>
</dbReference>
<feature type="compositionally biased region" description="Polar residues" evidence="7">
    <location>
        <begin position="1996"/>
        <end position="2022"/>
    </location>
</feature>
<evidence type="ECO:0000256" key="2">
    <source>
        <dbReference type="ARBA" id="ARBA00023015"/>
    </source>
</evidence>
<feature type="compositionally biased region" description="Basic and acidic residues" evidence="7">
    <location>
        <begin position="2064"/>
        <end position="2078"/>
    </location>
</feature>
<evidence type="ECO:0008006" key="10">
    <source>
        <dbReference type="Google" id="ProtNLM"/>
    </source>
</evidence>
<feature type="compositionally biased region" description="Polar residues" evidence="7">
    <location>
        <begin position="92"/>
        <end position="102"/>
    </location>
</feature>
<feature type="region of interest" description="Disordered" evidence="7">
    <location>
        <begin position="1"/>
        <end position="201"/>
    </location>
</feature>
<dbReference type="Gene3D" id="1.20.1160.11">
    <property type="entry name" value="Paired amphipathic helix"/>
    <property type="match status" value="1"/>
</dbReference>